<evidence type="ECO:0000256" key="3">
    <source>
        <dbReference type="PROSITE-ProRule" id="PRU10007"/>
    </source>
</evidence>
<keyword evidence="7" id="KW-1185">Reference proteome</keyword>
<accession>A0ABN1RZ57</accession>
<keyword evidence="2 4" id="KW-0560">Oxidoreductase</keyword>
<comment type="similarity">
    <text evidence="1 4">Belongs to the aldehyde dehydrogenase family.</text>
</comment>
<proteinExistence type="inferred from homology"/>
<sequence length="485" mass="50163">MKTPEPRDLVAGTWEPAGDVLDLVLENPATGEALGPAAASTAGRVELALAAADAAAGPWAAVPVDERARILEAAAAALEPRVAEIAALESFATGVPIRQTLPLGMIVTGSFLLAAGQLREGWLSRTLEREDGNTTEVHLLPWGPALCLTAWNAPAPTGAHKIANALAAGCPVLFKASEYAPYGSQLMSEVIAEALRAQGVPDGVFQFLHGGPGVGGAMVNDPRVRAVSFTGGAKGGQAIAAACATGHKPAQLELGGNNPLVVLPDTDAETAARAAVDLLTTLNGQWCRALGRLIVPAERQDEIVAAVVARLGTLRAGDPLSEDTDYGPLVHSRHRELVISQRDALGGIVHTGTPLPGGTNHLAPALVTGVPAEEAVEEIFGPVATVHPYTSLDEAVALANGTVYGLEAYVFGADEERALAVARRIRAGEVKVNGSSVMSLHLFAPRPAWGHSGLGEEGTAETLRFFTNPRVVGVENGFALHSREA</sequence>
<feature type="active site" evidence="3">
    <location>
        <position position="253"/>
    </location>
</feature>
<evidence type="ECO:0000313" key="6">
    <source>
        <dbReference type="EMBL" id="GAA0968346.1"/>
    </source>
</evidence>
<comment type="caution">
    <text evidence="6">The sequence shown here is derived from an EMBL/GenBank/DDBJ whole genome shotgun (WGS) entry which is preliminary data.</text>
</comment>
<dbReference type="RefSeq" id="WP_344247019.1">
    <property type="nucleotide sequence ID" value="NZ_BAAAHH010000056.1"/>
</dbReference>
<evidence type="ECO:0000313" key="7">
    <source>
        <dbReference type="Proteomes" id="UP001500665"/>
    </source>
</evidence>
<dbReference type="Proteomes" id="UP001500665">
    <property type="component" value="Unassembled WGS sequence"/>
</dbReference>
<feature type="domain" description="Aldehyde dehydrogenase" evidence="5">
    <location>
        <begin position="25"/>
        <end position="472"/>
    </location>
</feature>
<dbReference type="EMBL" id="BAAAHH010000056">
    <property type="protein sequence ID" value="GAA0968346.1"/>
    <property type="molecule type" value="Genomic_DNA"/>
</dbReference>
<name>A0ABN1RZ57_9ACTN</name>
<evidence type="ECO:0000256" key="4">
    <source>
        <dbReference type="RuleBase" id="RU003345"/>
    </source>
</evidence>
<dbReference type="Pfam" id="PF00171">
    <property type="entry name" value="Aldedh"/>
    <property type="match status" value="1"/>
</dbReference>
<dbReference type="InterPro" id="IPR015590">
    <property type="entry name" value="Aldehyde_DH_dom"/>
</dbReference>
<dbReference type="PROSITE" id="PS00687">
    <property type="entry name" value="ALDEHYDE_DEHYDR_GLU"/>
    <property type="match status" value="1"/>
</dbReference>
<dbReference type="PANTHER" id="PTHR42804:SF1">
    <property type="entry name" value="ALDEHYDE DEHYDROGENASE-RELATED"/>
    <property type="match status" value="1"/>
</dbReference>
<dbReference type="Gene3D" id="3.40.605.10">
    <property type="entry name" value="Aldehyde Dehydrogenase, Chain A, domain 1"/>
    <property type="match status" value="1"/>
</dbReference>
<protein>
    <submittedName>
        <fullName evidence="6">5-carboxymethyl-2-hydroxymuconate semialdehyde dehydrogenase</fullName>
    </submittedName>
</protein>
<dbReference type="CDD" id="cd07078">
    <property type="entry name" value="ALDH"/>
    <property type="match status" value="1"/>
</dbReference>
<dbReference type="InterPro" id="IPR016162">
    <property type="entry name" value="Ald_DH_N"/>
</dbReference>
<dbReference type="PANTHER" id="PTHR42804">
    <property type="entry name" value="ALDEHYDE DEHYDROGENASE"/>
    <property type="match status" value="1"/>
</dbReference>
<reference evidence="6 7" key="1">
    <citation type="journal article" date="2019" name="Int. J. Syst. Evol. Microbiol.">
        <title>The Global Catalogue of Microorganisms (GCM) 10K type strain sequencing project: providing services to taxonomists for standard genome sequencing and annotation.</title>
        <authorList>
            <consortium name="The Broad Institute Genomics Platform"/>
            <consortium name="The Broad Institute Genome Sequencing Center for Infectious Disease"/>
            <person name="Wu L."/>
            <person name="Ma J."/>
        </authorList>
    </citation>
    <scope>NUCLEOTIDE SEQUENCE [LARGE SCALE GENOMIC DNA]</scope>
    <source>
        <strain evidence="6 7">JCM 10696</strain>
    </source>
</reference>
<dbReference type="InterPro" id="IPR016163">
    <property type="entry name" value="Ald_DH_C"/>
</dbReference>
<dbReference type="SUPFAM" id="SSF53720">
    <property type="entry name" value="ALDH-like"/>
    <property type="match status" value="1"/>
</dbReference>
<evidence type="ECO:0000259" key="5">
    <source>
        <dbReference type="Pfam" id="PF00171"/>
    </source>
</evidence>
<gene>
    <name evidence="6" type="primary">hpaE</name>
    <name evidence="6" type="ORF">GCM10009550_73550</name>
</gene>
<dbReference type="Gene3D" id="3.40.309.10">
    <property type="entry name" value="Aldehyde Dehydrogenase, Chain A, domain 2"/>
    <property type="match status" value="1"/>
</dbReference>
<evidence type="ECO:0000256" key="1">
    <source>
        <dbReference type="ARBA" id="ARBA00009986"/>
    </source>
</evidence>
<dbReference type="InterPro" id="IPR016161">
    <property type="entry name" value="Ald_DH/histidinol_DH"/>
</dbReference>
<dbReference type="InterPro" id="IPR029510">
    <property type="entry name" value="Ald_DH_CS_GLU"/>
</dbReference>
<evidence type="ECO:0000256" key="2">
    <source>
        <dbReference type="ARBA" id="ARBA00023002"/>
    </source>
</evidence>
<organism evidence="6 7">
    <name type="scientific">Actinocorallia libanotica</name>
    <dbReference type="NCBI Taxonomy" id="46162"/>
    <lineage>
        <taxon>Bacteria</taxon>
        <taxon>Bacillati</taxon>
        <taxon>Actinomycetota</taxon>
        <taxon>Actinomycetes</taxon>
        <taxon>Streptosporangiales</taxon>
        <taxon>Thermomonosporaceae</taxon>
        <taxon>Actinocorallia</taxon>
    </lineage>
</organism>